<accession>A0ABM6JTV6</accession>
<feature type="region of interest" description="Disordered" evidence="1">
    <location>
        <begin position="67"/>
        <end position="95"/>
    </location>
</feature>
<keyword evidence="3" id="KW-1185">Reference proteome</keyword>
<proteinExistence type="predicted"/>
<dbReference type="EMBL" id="CP015108">
    <property type="protein sequence ID" value="ARF13519.1"/>
    <property type="molecule type" value="Genomic_DNA"/>
</dbReference>
<evidence type="ECO:0000313" key="2">
    <source>
        <dbReference type="EMBL" id="ARF13519.1"/>
    </source>
</evidence>
<reference evidence="2 3" key="1">
    <citation type="submission" date="2016-04" db="EMBL/GenBank/DDBJ databases">
        <title>Comparative Genomics and Epigenetics of Sporosarcina ureae.</title>
        <authorList>
            <person name="Oliver A.S."/>
            <person name="Cooper K.K."/>
        </authorList>
    </citation>
    <scope>NUCLEOTIDE SEQUENCE [LARGE SCALE GENOMIC DNA]</scope>
    <source>
        <strain evidence="2 3">S204</strain>
    </source>
</reference>
<sequence>MLNVGSYPLNEVGEVLNVQGNPLNPAREPLNPLGNPLNAVFGALKVLGCPLLCSARLAQCIGLSAQPTGQSAQPAKLSAQYPDNPPHPPTHKKNIKKIQTKSSLFFRLVIKLILFE</sequence>
<evidence type="ECO:0000313" key="3">
    <source>
        <dbReference type="Proteomes" id="UP000192486"/>
    </source>
</evidence>
<evidence type="ECO:0000256" key="1">
    <source>
        <dbReference type="SAM" id="MobiDB-lite"/>
    </source>
</evidence>
<organism evidence="2 3">
    <name type="scientific">Sporosarcina ureae</name>
    <dbReference type="NCBI Taxonomy" id="1571"/>
    <lineage>
        <taxon>Bacteria</taxon>
        <taxon>Bacillati</taxon>
        <taxon>Bacillota</taxon>
        <taxon>Bacilli</taxon>
        <taxon>Bacillales</taxon>
        <taxon>Caryophanaceae</taxon>
        <taxon>Sporosarcina</taxon>
    </lineage>
</organism>
<name>A0ABM6JTV6_SPOUR</name>
<gene>
    <name evidence="2" type="ORF">SporoS204_04690</name>
</gene>
<dbReference type="Proteomes" id="UP000192486">
    <property type="component" value="Chromosome"/>
</dbReference>
<protein>
    <submittedName>
        <fullName evidence="2">Uncharacterized protein</fullName>
    </submittedName>
</protein>